<dbReference type="Gene3D" id="1.50.10.20">
    <property type="match status" value="1"/>
</dbReference>
<evidence type="ECO:0008006" key="3">
    <source>
        <dbReference type="Google" id="ProtNLM"/>
    </source>
</evidence>
<dbReference type="InterPro" id="IPR005198">
    <property type="entry name" value="Glyco_hydro_76"/>
</dbReference>
<gene>
    <name evidence="1" type="ORF">MTE01_04000</name>
</gene>
<dbReference type="PANTHER" id="PTHR47791">
    <property type="entry name" value="MEIOTICALLY UP-REGULATED GENE 191 PROTEIN"/>
    <property type="match status" value="1"/>
</dbReference>
<dbReference type="GO" id="GO:0005975">
    <property type="term" value="P:carbohydrate metabolic process"/>
    <property type="evidence" value="ECO:0007669"/>
    <property type="project" value="InterPro"/>
</dbReference>
<dbReference type="Pfam" id="PF03663">
    <property type="entry name" value="Glyco_hydro_76"/>
    <property type="match status" value="1"/>
</dbReference>
<evidence type="ECO:0000313" key="2">
    <source>
        <dbReference type="Proteomes" id="UP000319525"/>
    </source>
</evidence>
<name>A0A4Y3QH36_MICTE</name>
<sequence length="345" mass="37609">MDADATAQQRAATAERAVLDRYLRRYGPVAWAHAAVPGRENPRTWHYWWHAHLLHVLADAETHRPDARRRRLIRRVARGVTLRTLGRWTTPFYDDIAWMGLALAESGRHPRALRKIARTLADAVDPTVGALPWRVDSALYNAPANAPGGMVLALTGRRTEAAGLAGWMASVLDDPSSHLVRDGIEHGVTRPELWTYNQGAVIGLELMIGGPALADPAHDEWSHIERTRALVRAVERWCADDDGLFPAAGGGDGGLFAGILARYLAQAARDLAKGPDAEGDVLARTARRLVERNADALWVGGREGLFSADPRRPARAEGDDLDLSVQLGAWITLEAAVGLERAVTS</sequence>
<dbReference type="RefSeq" id="WP_141375436.1">
    <property type="nucleotide sequence ID" value="NZ_BJML01000001.1"/>
</dbReference>
<dbReference type="PANTHER" id="PTHR47791:SF3">
    <property type="entry name" value="MEIOTICALLY UP-REGULATED GENE 191 PROTEIN"/>
    <property type="match status" value="1"/>
</dbReference>
<dbReference type="InterPro" id="IPR008928">
    <property type="entry name" value="6-hairpin_glycosidase_sf"/>
</dbReference>
<dbReference type="InterPro" id="IPR053169">
    <property type="entry name" value="MUG_Protein"/>
</dbReference>
<protein>
    <recommendedName>
        <fullName evidence="3">Fructose-bisphosphate aldolase</fullName>
    </recommendedName>
</protein>
<evidence type="ECO:0000313" key="1">
    <source>
        <dbReference type="EMBL" id="GEB44455.1"/>
    </source>
</evidence>
<dbReference type="OrthoDB" id="2505409at2"/>
<dbReference type="Proteomes" id="UP000319525">
    <property type="component" value="Unassembled WGS sequence"/>
</dbReference>
<dbReference type="EMBL" id="BJML01000001">
    <property type="protein sequence ID" value="GEB44455.1"/>
    <property type="molecule type" value="Genomic_DNA"/>
</dbReference>
<dbReference type="AlphaFoldDB" id="A0A4Y3QH36"/>
<reference evidence="1 2" key="1">
    <citation type="submission" date="2019-06" db="EMBL/GenBank/DDBJ databases">
        <title>Whole genome shotgun sequence of Microbacterium testaceum NBRC 12675.</title>
        <authorList>
            <person name="Hosoyama A."/>
            <person name="Uohara A."/>
            <person name="Ohji S."/>
            <person name="Ichikawa N."/>
        </authorList>
    </citation>
    <scope>NUCLEOTIDE SEQUENCE [LARGE SCALE GENOMIC DNA]</scope>
    <source>
        <strain evidence="1 2">NBRC 12675</strain>
    </source>
</reference>
<proteinExistence type="predicted"/>
<comment type="caution">
    <text evidence="1">The sequence shown here is derived from an EMBL/GenBank/DDBJ whole genome shotgun (WGS) entry which is preliminary data.</text>
</comment>
<accession>A0A4Y3QH36</accession>
<organism evidence="1 2">
    <name type="scientific">Microbacterium testaceum</name>
    <name type="common">Aureobacterium testaceum</name>
    <name type="synonym">Brevibacterium testaceum</name>
    <dbReference type="NCBI Taxonomy" id="2033"/>
    <lineage>
        <taxon>Bacteria</taxon>
        <taxon>Bacillati</taxon>
        <taxon>Actinomycetota</taxon>
        <taxon>Actinomycetes</taxon>
        <taxon>Micrococcales</taxon>
        <taxon>Microbacteriaceae</taxon>
        <taxon>Microbacterium</taxon>
    </lineage>
</organism>
<dbReference type="GeneID" id="57143110"/>
<dbReference type="SUPFAM" id="SSF48208">
    <property type="entry name" value="Six-hairpin glycosidases"/>
    <property type="match status" value="1"/>
</dbReference>